<dbReference type="AlphaFoldDB" id="A0A0W8E9X2"/>
<organism evidence="1">
    <name type="scientific">hydrocarbon metagenome</name>
    <dbReference type="NCBI Taxonomy" id="938273"/>
    <lineage>
        <taxon>unclassified sequences</taxon>
        <taxon>metagenomes</taxon>
        <taxon>ecological metagenomes</taxon>
    </lineage>
</organism>
<comment type="caution">
    <text evidence="1">The sequence shown here is derived from an EMBL/GenBank/DDBJ whole genome shotgun (WGS) entry which is preliminary data.</text>
</comment>
<accession>A0A0W8E9X2</accession>
<sequence>MTFRGVETNLYGKSGNKVCYNITNLIRSDRKMNDDPDMSGSKVLLNFTCKAKNRLKISFNIRP</sequence>
<proteinExistence type="predicted"/>
<reference evidence="1" key="1">
    <citation type="journal article" date="2015" name="Proc. Natl. Acad. Sci. U.S.A.">
        <title>Networks of energetic and metabolic interactions define dynamics in microbial communities.</title>
        <authorList>
            <person name="Embree M."/>
            <person name="Liu J.K."/>
            <person name="Al-Bassam M.M."/>
            <person name="Zengler K."/>
        </authorList>
    </citation>
    <scope>NUCLEOTIDE SEQUENCE</scope>
</reference>
<evidence type="ECO:0000313" key="1">
    <source>
        <dbReference type="EMBL" id="KUG05326.1"/>
    </source>
</evidence>
<dbReference type="EMBL" id="LNQE01001819">
    <property type="protein sequence ID" value="KUG05326.1"/>
    <property type="molecule type" value="Genomic_DNA"/>
</dbReference>
<gene>
    <name evidence="1" type="ORF">ASZ90_017211</name>
</gene>
<name>A0A0W8E9X2_9ZZZZ</name>
<protein>
    <submittedName>
        <fullName evidence="1">Uncharacterized protein</fullName>
    </submittedName>
</protein>